<keyword evidence="2 4" id="KW-0863">Zinc-finger</keyword>
<dbReference type="InterPro" id="IPR007527">
    <property type="entry name" value="Znf_SWIM"/>
</dbReference>
<keyword evidence="1" id="KW-0479">Metal-binding</keyword>
<evidence type="ECO:0000256" key="1">
    <source>
        <dbReference type="ARBA" id="ARBA00022723"/>
    </source>
</evidence>
<evidence type="ECO:0000256" key="2">
    <source>
        <dbReference type="ARBA" id="ARBA00022771"/>
    </source>
</evidence>
<protein>
    <submittedName>
        <fullName evidence="7">Protein FAR1-RELATED SEQUENCE 5-like</fullName>
    </submittedName>
</protein>
<dbReference type="Pfam" id="PF04434">
    <property type="entry name" value="SWIM"/>
    <property type="match status" value="1"/>
</dbReference>
<feature type="domain" description="SWIM-type" evidence="5">
    <location>
        <begin position="536"/>
        <end position="572"/>
    </location>
</feature>
<reference evidence="7" key="1">
    <citation type="submission" date="2025-08" db="UniProtKB">
        <authorList>
            <consortium name="RefSeq"/>
        </authorList>
    </citation>
    <scope>IDENTIFICATION</scope>
</reference>
<dbReference type="InterPro" id="IPR006564">
    <property type="entry name" value="Znf_PMZ"/>
</dbReference>
<dbReference type="Pfam" id="PF10551">
    <property type="entry name" value="MULE"/>
    <property type="match status" value="1"/>
</dbReference>
<evidence type="ECO:0000313" key="7">
    <source>
        <dbReference type="RefSeq" id="XP_021813341.1"/>
    </source>
</evidence>
<evidence type="ECO:0000256" key="3">
    <source>
        <dbReference type="ARBA" id="ARBA00022833"/>
    </source>
</evidence>
<dbReference type="RefSeq" id="XP_021813341.1">
    <property type="nucleotide sequence ID" value="XM_021957649.1"/>
</dbReference>
<dbReference type="CDD" id="cd22744">
    <property type="entry name" value="OTU"/>
    <property type="match status" value="1"/>
</dbReference>
<accession>A0A6P5SIF6</accession>
<dbReference type="GO" id="GO:0008270">
    <property type="term" value="F:zinc ion binding"/>
    <property type="evidence" value="ECO:0007669"/>
    <property type="project" value="UniProtKB-KW"/>
</dbReference>
<dbReference type="PANTHER" id="PTHR47718">
    <property type="entry name" value="OS01G0519700 PROTEIN"/>
    <property type="match status" value="1"/>
</dbReference>
<dbReference type="Proteomes" id="UP000515124">
    <property type="component" value="Unplaced"/>
</dbReference>
<dbReference type="Pfam" id="PF03101">
    <property type="entry name" value="FAR1"/>
    <property type="match status" value="1"/>
</dbReference>
<keyword evidence="3" id="KW-0862">Zinc</keyword>
<dbReference type="InterPro" id="IPR018289">
    <property type="entry name" value="MULE_transposase_dom"/>
</dbReference>
<dbReference type="PANTHER" id="PTHR47718:SF13">
    <property type="entry name" value="OS09G0290500 PROTEIN"/>
    <property type="match status" value="1"/>
</dbReference>
<organism evidence="6 7">
    <name type="scientific">Prunus avium</name>
    <name type="common">Cherry</name>
    <name type="synonym">Cerasus avium</name>
    <dbReference type="NCBI Taxonomy" id="42229"/>
    <lineage>
        <taxon>Eukaryota</taxon>
        <taxon>Viridiplantae</taxon>
        <taxon>Streptophyta</taxon>
        <taxon>Embryophyta</taxon>
        <taxon>Tracheophyta</taxon>
        <taxon>Spermatophyta</taxon>
        <taxon>Magnoliopsida</taxon>
        <taxon>eudicotyledons</taxon>
        <taxon>Gunneridae</taxon>
        <taxon>Pentapetalae</taxon>
        <taxon>rosids</taxon>
        <taxon>fabids</taxon>
        <taxon>Rosales</taxon>
        <taxon>Rosaceae</taxon>
        <taxon>Amygdaloideae</taxon>
        <taxon>Amygdaleae</taxon>
        <taxon>Prunus</taxon>
    </lineage>
</organism>
<dbReference type="GeneID" id="110756247"/>
<dbReference type="SMART" id="SM00575">
    <property type="entry name" value="ZnF_PMZ"/>
    <property type="match status" value="1"/>
</dbReference>
<dbReference type="PROSITE" id="PS50966">
    <property type="entry name" value="ZF_SWIM"/>
    <property type="match status" value="1"/>
</dbReference>
<keyword evidence="6" id="KW-1185">Reference proteome</keyword>
<evidence type="ECO:0000313" key="6">
    <source>
        <dbReference type="Proteomes" id="UP000515124"/>
    </source>
</evidence>
<name>A0A6P5SIF6_PRUAV</name>
<dbReference type="AlphaFoldDB" id="A0A6P5SIF6"/>
<sequence>MEDAANLKEYSSAVNEMEDPTNMKNKVKDPEVGAIFDSLEELVEYYKNYGKEKGFEVTIRTSSKGDGGELKYLTLACSRSGKSKCNSRNSLKLHPITKTDCQARVRACICLDGKWKVCSFVLEHNHELSTPSKTRFFRSSRTIKPYMKRKIEVNDRAGIRPNKNYNSFVFEAGGYDKLPFLEKDCRNYIQKMRQLRLGEGDATAIQQYFMKMQSSDSNFFYIMDLDQDGRLKNVFWVDARSRAAYREFGDVVTFDTTYLTNKYDMPFAPFVGVNHHGHSTLLGCALISNEDTPTFTWLFQSWLTSMSGCAPNGIITDQDRAMQNAIEIVFPNTRHRWCLWHIMKNIPEKFKSYTQYEPIKSSFKSIVYDSLTCEEFEESWNRFTKTYNLQQNEWLDGLYNERRRWVPAFVKDSFWAGMSTTQRSESMHAFFDGYVNSKTTLKQFVEQYENALHNKVEKEKLADFACFNSRVPCKNRYEFEKQFQDAFTIDKFKEFMDEFAGKIYCGLSSVKENIALAEFLVYEDVKVWECSKRVIFKVILNEEANEVKCNCRLFEFRGILCRHIILVLIEKQIFRISEKYIFRRWRKDVKRCHTKVKVSYADWSSKPEAHRFEKMCNLFYEVADMATKSDEKCNMVMGLVNDLKLKLTSNEVVSESNQHETNVIDGATQVDKFEDTSNGGCKILSPRVVRGKGRPPSKRLQSKVEKVIQKRKAKNIQMKSNEKKLEKDFGRTKGLGNAFDTSFDTYMHIEKFPEGIRKYITHQTEVLPDGNCGYRTIAMAMRFGHNEWRRVRKDLLQQLQDMSSIFKKCIREHKRYYEIERALNYFDDGFAPFFSWMTMPDMGHIIATCYDVVLILLSMRQCLTFLPFSVQSSETKLREIAIGFVDDDHYVQVHLSPDHPIPPVSRMWHEQSDICNVTHLYSRYQVL</sequence>
<gene>
    <name evidence="7" type="primary">LOC110756247</name>
</gene>
<proteinExistence type="predicted"/>
<dbReference type="KEGG" id="pavi:110756247"/>
<dbReference type="InterPro" id="IPR004330">
    <property type="entry name" value="FAR1_DNA_bnd_dom"/>
</dbReference>
<evidence type="ECO:0000259" key="5">
    <source>
        <dbReference type="PROSITE" id="PS50966"/>
    </source>
</evidence>
<evidence type="ECO:0000256" key="4">
    <source>
        <dbReference type="PROSITE-ProRule" id="PRU00325"/>
    </source>
</evidence>